<dbReference type="Proteomes" id="UP000586827">
    <property type="component" value="Unassembled WGS sequence"/>
</dbReference>
<feature type="domain" description="HTH cro/C1-type" evidence="1">
    <location>
        <begin position="16"/>
        <end position="52"/>
    </location>
</feature>
<dbReference type="InterPro" id="IPR010982">
    <property type="entry name" value="Lambda_DNA-bd_dom_sf"/>
</dbReference>
<protein>
    <submittedName>
        <fullName evidence="2">Helix-turn-helix domain-containing protein</fullName>
    </submittedName>
</protein>
<dbReference type="AlphaFoldDB" id="A0A849CA34"/>
<keyword evidence="3" id="KW-1185">Reference proteome</keyword>
<organism evidence="2 3">
    <name type="scientific">Nocardia uniformis</name>
    <dbReference type="NCBI Taxonomy" id="53432"/>
    <lineage>
        <taxon>Bacteria</taxon>
        <taxon>Bacillati</taxon>
        <taxon>Actinomycetota</taxon>
        <taxon>Actinomycetes</taxon>
        <taxon>Mycobacteriales</taxon>
        <taxon>Nocardiaceae</taxon>
        <taxon>Nocardia</taxon>
    </lineage>
</organism>
<accession>A0A849CA34</accession>
<dbReference type="EMBL" id="JABELX010000003">
    <property type="protein sequence ID" value="NNH69821.1"/>
    <property type="molecule type" value="Genomic_DNA"/>
</dbReference>
<gene>
    <name evidence="2" type="ORF">HLB23_08065</name>
</gene>
<evidence type="ECO:0000313" key="2">
    <source>
        <dbReference type="EMBL" id="NNH69821.1"/>
    </source>
</evidence>
<dbReference type="Gene3D" id="1.10.260.40">
    <property type="entry name" value="lambda repressor-like DNA-binding domains"/>
    <property type="match status" value="1"/>
</dbReference>
<dbReference type="GO" id="GO:0003677">
    <property type="term" value="F:DNA binding"/>
    <property type="evidence" value="ECO:0007669"/>
    <property type="project" value="InterPro"/>
</dbReference>
<dbReference type="PROSITE" id="PS50943">
    <property type="entry name" value="HTH_CROC1"/>
    <property type="match status" value="1"/>
</dbReference>
<dbReference type="InterPro" id="IPR043917">
    <property type="entry name" value="DUF5753"/>
</dbReference>
<dbReference type="SMART" id="SM00530">
    <property type="entry name" value="HTH_XRE"/>
    <property type="match status" value="1"/>
</dbReference>
<comment type="caution">
    <text evidence="2">The sequence shown here is derived from an EMBL/GenBank/DDBJ whole genome shotgun (WGS) entry which is preliminary data.</text>
</comment>
<name>A0A849CA34_9NOCA</name>
<dbReference type="InterPro" id="IPR001387">
    <property type="entry name" value="Cro/C1-type_HTH"/>
</dbReference>
<evidence type="ECO:0000313" key="3">
    <source>
        <dbReference type="Proteomes" id="UP000586827"/>
    </source>
</evidence>
<dbReference type="Pfam" id="PF19054">
    <property type="entry name" value="DUF5753"/>
    <property type="match status" value="1"/>
</dbReference>
<evidence type="ECO:0000259" key="1">
    <source>
        <dbReference type="PROSITE" id="PS50943"/>
    </source>
</evidence>
<dbReference type="SUPFAM" id="SSF47413">
    <property type="entry name" value="lambda repressor-like DNA-binding domains"/>
    <property type="match status" value="1"/>
</dbReference>
<dbReference type="Pfam" id="PF13560">
    <property type="entry name" value="HTH_31"/>
    <property type="match status" value="1"/>
</dbReference>
<reference evidence="2 3" key="1">
    <citation type="submission" date="2020-05" db="EMBL/GenBank/DDBJ databases">
        <title>MicrobeNet Type strains.</title>
        <authorList>
            <person name="Nicholson A.C."/>
        </authorList>
    </citation>
    <scope>NUCLEOTIDE SEQUENCE [LARGE SCALE GENOMIC DNA]</scope>
    <source>
        <strain evidence="2 3">JCM 3224</strain>
    </source>
</reference>
<sequence>MTSAVHEQRQALGLRLRELRRDAGLTGRALARLANWPESKISKLEYGRQTPTEGDLRSWCDHTNSDDRLPDLIATLRNIESAYMEWRRALGLGTRRKQKAVSRIERAASQLRSYQPVVIPGLLQTPAYVEEVLGRMIRFYRIPDDLDEGVAARIERQHILHRGSRKFSFVIAEQALQTTVGDDSVMVGQLEHLLTVMSLPRVALGIVPERAALDGPSINGFVMYDNRLVLVETVSAELSINQSGEIALYGRLFAQLAGQAAYGDAARRLIRAELDRRR</sequence>
<dbReference type="CDD" id="cd00093">
    <property type="entry name" value="HTH_XRE"/>
    <property type="match status" value="1"/>
</dbReference>
<proteinExistence type="predicted"/>